<evidence type="ECO:0000313" key="1">
    <source>
        <dbReference type="EMBL" id="MBW72536.1"/>
    </source>
</evidence>
<name>A0A2M4D4R1_ANODA</name>
<organism evidence="1">
    <name type="scientific">Anopheles darlingi</name>
    <name type="common">Mosquito</name>
    <dbReference type="NCBI Taxonomy" id="43151"/>
    <lineage>
        <taxon>Eukaryota</taxon>
        <taxon>Metazoa</taxon>
        <taxon>Ecdysozoa</taxon>
        <taxon>Arthropoda</taxon>
        <taxon>Hexapoda</taxon>
        <taxon>Insecta</taxon>
        <taxon>Pterygota</taxon>
        <taxon>Neoptera</taxon>
        <taxon>Endopterygota</taxon>
        <taxon>Diptera</taxon>
        <taxon>Nematocera</taxon>
        <taxon>Culicoidea</taxon>
        <taxon>Culicidae</taxon>
        <taxon>Anophelinae</taxon>
        <taxon>Anopheles</taxon>
    </lineage>
</organism>
<dbReference type="AlphaFoldDB" id="A0A2M4D4R1"/>
<accession>A0A2M4D4R1</accession>
<reference evidence="1" key="1">
    <citation type="submission" date="2018-01" db="EMBL/GenBank/DDBJ databases">
        <title>An insight into the sialome of Amazonian anophelines.</title>
        <authorList>
            <person name="Ribeiro J.M."/>
            <person name="Scarpassa V."/>
            <person name="Calvo E."/>
        </authorList>
    </citation>
    <scope>NUCLEOTIDE SEQUENCE</scope>
</reference>
<protein>
    <submittedName>
        <fullName evidence="1">Putative secreted protein</fullName>
    </submittedName>
</protein>
<proteinExistence type="predicted"/>
<sequence>MFSCFVYALFYCCSSAPYSEHPCLRFYSLLIRCTIVAMIRLPCSWCNRLSSGSLIFSSSILTSSRRRNFIISAT</sequence>
<dbReference type="EMBL" id="GGFL01008358">
    <property type="protein sequence ID" value="MBW72536.1"/>
    <property type="molecule type" value="Transcribed_RNA"/>
</dbReference>